<protein>
    <recommendedName>
        <fullName evidence="3">histidine kinase</fullName>
        <ecNumber evidence="3">2.7.13.3</ecNumber>
    </recommendedName>
</protein>
<dbReference type="InterPro" id="IPR035965">
    <property type="entry name" value="PAS-like_dom_sf"/>
</dbReference>
<dbReference type="PROSITE" id="PS50109">
    <property type="entry name" value="HIS_KIN"/>
    <property type="match status" value="1"/>
</dbReference>
<dbReference type="PROSITE" id="PS50113">
    <property type="entry name" value="PAC"/>
    <property type="match status" value="1"/>
</dbReference>
<dbReference type="InterPro" id="IPR036097">
    <property type="entry name" value="HisK_dim/P_sf"/>
</dbReference>
<sequence>MRFLNRLSFRSKIVLGITVIVLIFGVLSALFASRIAGNAMLEEIKKRGLSLGISVAARSADPMLALDFLRLKNMVDEVKESSEDIVYAFIQDKTGRVLSHTFKGGFPVNLKNANQVPPGASENIELLEIDDTAEGRVYDFAIPVTISHERLGTVRVGLSQIKAQAAVSRLLFTIFSVSLGAGLVALVLGTLYARTVTRRLDILRKSAEEIVKGNLDVQTGPQLKHNCWEIRNCQKEACPAYGDTRRRCWYLSGTLCPECAAGGYEQKIKACQECLVFWETSGDEIQSLAEAFDFMALSLRSYIDHLKEAEANIARQQQVLKTILDVNPDLVSLQDADLRYRAVNPAFRRYFNLTEADIIGKSVVEIFPPEKAEIAKAEDLEILRTGTPLSKEVLISQGDDKHWFHMVKVPVYDENRIAGLLFTARDITEMKKFQEKLIQAVKMEELGKLAGGVAHEINTPLGIILGYAQMLLEDLPPESESHEYLKIIEKQAQICRHIVADLLNFSRVSESRMAEMDLNQSIEEVLQLVRHIFKQDWVEVEVSLDPRIPPIRGDREKLKQVWLNLLNNAFESIGRDGTIRVISKVCPQGNHVMVTVADTGAGITEQDMEKIFEPFFSTKAPGVGTGLGLSVSFGIVREHQGRIFAVSPAPAKILGEAEKSGGPGALFVVLLPVDWERPVADSCEELTGLNMVEIQGAIA</sequence>
<comment type="catalytic activity">
    <reaction evidence="1">
        <text>ATP + protein L-histidine = ADP + protein N-phospho-L-histidine.</text>
        <dbReference type="EC" id="2.7.13.3"/>
    </reaction>
</comment>
<keyword evidence="5" id="KW-0597">Phosphoprotein</keyword>
<comment type="subcellular location">
    <subcellularLocation>
        <location evidence="2">Cell membrane</location>
        <topology evidence="2">Multi-pass membrane protein</topology>
    </subcellularLocation>
</comment>
<dbReference type="GO" id="GO:0005886">
    <property type="term" value="C:plasma membrane"/>
    <property type="evidence" value="ECO:0007669"/>
    <property type="project" value="UniProtKB-SubCell"/>
</dbReference>
<dbReference type="InterPro" id="IPR000014">
    <property type="entry name" value="PAS"/>
</dbReference>
<dbReference type="SUPFAM" id="SSF47384">
    <property type="entry name" value="Homodimeric domain of signal transducing histidine kinase"/>
    <property type="match status" value="1"/>
</dbReference>
<feature type="transmembrane region" description="Helical" evidence="10">
    <location>
        <begin position="13"/>
        <end position="37"/>
    </location>
</feature>
<evidence type="ECO:0000259" key="12">
    <source>
        <dbReference type="PROSITE" id="PS50112"/>
    </source>
</evidence>
<keyword evidence="6 10" id="KW-0812">Transmembrane</keyword>
<dbReference type="SUPFAM" id="SSF55785">
    <property type="entry name" value="PYP-like sensor domain (PAS domain)"/>
    <property type="match status" value="1"/>
</dbReference>
<evidence type="ECO:0000256" key="9">
    <source>
        <dbReference type="SAM" id="Coils"/>
    </source>
</evidence>
<organism evidence="14">
    <name type="scientific">Desulfobacca acetoxidans</name>
    <dbReference type="NCBI Taxonomy" id="60893"/>
    <lineage>
        <taxon>Bacteria</taxon>
        <taxon>Pseudomonadati</taxon>
        <taxon>Thermodesulfobacteriota</taxon>
        <taxon>Desulfobaccia</taxon>
        <taxon>Desulfobaccales</taxon>
        <taxon>Desulfobaccaceae</taxon>
        <taxon>Desulfobacca</taxon>
    </lineage>
</organism>
<evidence type="ECO:0000256" key="4">
    <source>
        <dbReference type="ARBA" id="ARBA00022475"/>
    </source>
</evidence>
<evidence type="ECO:0000256" key="10">
    <source>
        <dbReference type="SAM" id="Phobius"/>
    </source>
</evidence>
<dbReference type="PANTHER" id="PTHR43065:SF42">
    <property type="entry name" value="TWO-COMPONENT SENSOR PPRA"/>
    <property type="match status" value="1"/>
</dbReference>
<keyword evidence="8 10" id="KW-0472">Membrane</keyword>
<dbReference type="Pfam" id="PF08448">
    <property type="entry name" value="PAS_4"/>
    <property type="match status" value="1"/>
</dbReference>
<dbReference type="EC" id="2.7.13.3" evidence="3"/>
<feature type="domain" description="PAS" evidence="12">
    <location>
        <begin position="316"/>
        <end position="386"/>
    </location>
</feature>
<evidence type="ECO:0000256" key="3">
    <source>
        <dbReference type="ARBA" id="ARBA00012438"/>
    </source>
</evidence>
<gene>
    <name evidence="14" type="ORF">ENW96_06475</name>
</gene>
<dbReference type="PROSITE" id="PS50112">
    <property type="entry name" value="PAS"/>
    <property type="match status" value="1"/>
</dbReference>
<keyword evidence="4" id="KW-1003">Cell membrane</keyword>
<dbReference type="Gene3D" id="1.10.287.130">
    <property type="match status" value="1"/>
</dbReference>
<dbReference type="PRINTS" id="PR00344">
    <property type="entry name" value="BCTRLSENSOR"/>
</dbReference>
<name>A0A7C3V7Q3_9BACT</name>
<dbReference type="SMART" id="SM00388">
    <property type="entry name" value="HisKA"/>
    <property type="match status" value="1"/>
</dbReference>
<dbReference type="Gene3D" id="6.10.340.10">
    <property type="match status" value="1"/>
</dbReference>
<dbReference type="GO" id="GO:0000155">
    <property type="term" value="F:phosphorelay sensor kinase activity"/>
    <property type="evidence" value="ECO:0007669"/>
    <property type="project" value="InterPro"/>
</dbReference>
<evidence type="ECO:0000313" key="14">
    <source>
        <dbReference type="EMBL" id="HGF34020.1"/>
    </source>
</evidence>
<dbReference type="Gene3D" id="3.30.450.20">
    <property type="entry name" value="PAS domain"/>
    <property type="match status" value="1"/>
</dbReference>
<evidence type="ECO:0000259" key="13">
    <source>
        <dbReference type="PROSITE" id="PS50113"/>
    </source>
</evidence>
<dbReference type="AlphaFoldDB" id="A0A7C3V7Q3"/>
<dbReference type="SMART" id="SM00387">
    <property type="entry name" value="HATPase_c"/>
    <property type="match status" value="1"/>
</dbReference>
<evidence type="ECO:0000259" key="11">
    <source>
        <dbReference type="PROSITE" id="PS50109"/>
    </source>
</evidence>
<feature type="coiled-coil region" evidence="9">
    <location>
        <begin position="299"/>
        <end position="326"/>
    </location>
</feature>
<dbReference type="PANTHER" id="PTHR43065">
    <property type="entry name" value="SENSOR HISTIDINE KINASE"/>
    <property type="match status" value="1"/>
</dbReference>
<feature type="domain" description="PAC" evidence="13">
    <location>
        <begin position="387"/>
        <end position="439"/>
    </location>
</feature>
<keyword evidence="7 10" id="KW-1133">Transmembrane helix</keyword>
<dbReference type="Pfam" id="PF00512">
    <property type="entry name" value="HisKA"/>
    <property type="match status" value="1"/>
</dbReference>
<dbReference type="SMART" id="SM00091">
    <property type="entry name" value="PAS"/>
    <property type="match status" value="1"/>
</dbReference>
<accession>A0A7C3V7Q3</accession>
<feature type="domain" description="Histidine kinase" evidence="11">
    <location>
        <begin position="452"/>
        <end position="675"/>
    </location>
</feature>
<evidence type="ECO:0000256" key="1">
    <source>
        <dbReference type="ARBA" id="ARBA00000085"/>
    </source>
</evidence>
<dbReference type="InterPro" id="IPR000700">
    <property type="entry name" value="PAS-assoc_C"/>
</dbReference>
<dbReference type="Pfam" id="PF02518">
    <property type="entry name" value="HATPase_c"/>
    <property type="match status" value="1"/>
</dbReference>
<dbReference type="InterPro" id="IPR033463">
    <property type="entry name" value="sCache_3"/>
</dbReference>
<dbReference type="InterPro" id="IPR003661">
    <property type="entry name" value="HisK_dim/P_dom"/>
</dbReference>
<dbReference type="InterPro" id="IPR013656">
    <property type="entry name" value="PAS_4"/>
</dbReference>
<keyword evidence="9" id="KW-0175">Coiled coil</keyword>
<dbReference type="Gene3D" id="3.30.565.10">
    <property type="entry name" value="Histidine kinase-like ATPase, C-terminal domain"/>
    <property type="match status" value="1"/>
</dbReference>
<proteinExistence type="predicted"/>
<dbReference type="InterPro" id="IPR005467">
    <property type="entry name" value="His_kinase_dom"/>
</dbReference>
<dbReference type="SUPFAM" id="SSF55874">
    <property type="entry name" value="ATPase domain of HSP90 chaperone/DNA topoisomerase II/histidine kinase"/>
    <property type="match status" value="1"/>
</dbReference>
<dbReference type="EMBL" id="DTMF01000164">
    <property type="protein sequence ID" value="HGF34020.1"/>
    <property type="molecule type" value="Genomic_DNA"/>
</dbReference>
<comment type="caution">
    <text evidence="14">The sequence shown here is derived from an EMBL/GenBank/DDBJ whole genome shotgun (WGS) entry which is preliminary data.</text>
</comment>
<evidence type="ECO:0000256" key="6">
    <source>
        <dbReference type="ARBA" id="ARBA00022692"/>
    </source>
</evidence>
<dbReference type="CDD" id="cd00082">
    <property type="entry name" value="HisKA"/>
    <property type="match status" value="1"/>
</dbReference>
<dbReference type="CDD" id="cd00130">
    <property type="entry name" value="PAS"/>
    <property type="match status" value="1"/>
</dbReference>
<dbReference type="Pfam" id="PF17203">
    <property type="entry name" value="sCache_3_2"/>
    <property type="match status" value="1"/>
</dbReference>
<dbReference type="NCBIfam" id="TIGR00229">
    <property type="entry name" value="sensory_box"/>
    <property type="match status" value="1"/>
</dbReference>
<feature type="transmembrane region" description="Helical" evidence="10">
    <location>
        <begin position="170"/>
        <end position="193"/>
    </location>
</feature>
<dbReference type="InterPro" id="IPR004358">
    <property type="entry name" value="Sig_transdc_His_kin-like_C"/>
</dbReference>
<evidence type="ECO:0000256" key="5">
    <source>
        <dbReference type="ARBA" id="ARBA00022553"/>
    </source>
</evidence>
<evidence type="ECO:0000256" key="7">
    <source>
        <dbReference type="ARBA" id="ARBA00022989"/>
    </source>
</evidence>
<evidence type="ECO:0000256" key="2">
    <source>
        <dbReference type="ARBA" id="ARBA00004651"/>
    </source>
</evidence>
<reference evidence="14" key="1">
    <citation type="journal article" date="2020" name="mSystems">
        <title>Genome- and Community-Level Interaction Insights into Carbon Utilization and Element Cycling Functions of Hydrothermarchaeota in Hydrothermal Sediment.</title>
        <authorList>
            <person name="Zhou Z."/>
            <person name="Liu Y."/>
            <person name="Xu W."/>
            <person name="Pan J."/>
            <person name="Luo Z.H."/>
            <person name="Li M."/>
        </authorList>
    </citation>
    <scope>NUCLEOTIDE SEQUENCE [LARGE SCALE GENOMIC DNA]</scope>
    <source>
        <strain evidence="14">SpSt-897</strain>
    </source>
</reference>
<dbReference type="InterPro" id="IPR036890">
    <property type="entry name" value="HATPase_C_sf"/>
</dbReference>
<dbReference type="InterPro" id="IPR003594">
    <property type="entry name" value="HATPase_dom"/>
</dbReference>
<evidence type="ECO:0000256" key="8">
    <source>
        <dbReference type="ARBA" id="ARBA00023136"/>
    </source>
</evidence>